<proteinExistence type="predicted"/>
<dbReference type="PANTHER" id="PTHR10943:SF1">
    <property type="entry name" value="26S PROTEASOME NON-ATPASE REGULATORY SUBUNIT 2"/>
    <property type="match status" value="1"/>
</dbReference>
<dbReference type="PANTHER" id="PTHR10943">
    <property type="entry name" value="26S PROTEASOME NON-ATPASE REGULATORY SUBUNIT"/>
    <property type="match status" value="1"/>
</dbReference>
<dbReference type="GO" id="GO:0008540">
    <property type="term" value="C:proteasome regulatory particle, base subcomplex"/>
    <property type="evidence" value="ECO:0007669"/>
    <property type="project" value="TreeGrafter"/>
</dbReference>
<dbReference type="GO" id="GO:0034515">
    <property type="term" value="C:proteasome storage granule"/>
    <property type="evidence" value="ECO:0007669"/>
    <property type="project" value="TreeGrafter"/>
</dbReference>
<evidence type="ECO:0000256" key="1">
    <source>
        <dbReference type="ARBA" id="ARBA00022737"/>
    </source>
</evidence>
<dbReference type="InterPro" id="IPR041433">
    <property type="entry name" value="RPN1_C"/>
</dbReference>
<dbReference type="InterPro" id="IPR002015">
    <property type="entry name" value="Proteasome/cyclosome_rpt"/>
</dbReference>
<evidence type="ECO:0000256" key="2">
    <source>
        <dbReference type="ARBA" id="ARBA00022942"/>
    </source>
</evidence>
<dbReference type="OrthoDB" id="10252509at2759"/>
<evidence type="ECO:0000256" key="3">
    <source>
        <dbReference type="SAM" id="MobiDB-lite"/>
    </source>
</evidence>
<dbReference type="STRING" id="145388.A0A0D2IX83"/>
<dbReference type="GO" id="GO:0005634">
    <property type="term" value="C:nucleus"/>
    <property type="evidence" value="ECO:0007669"/>
    <property type="project" value="TreeGrafter"/>
</dbReference>
<dbReference type="AlphaFoldDB" id="A0A0D2IX83"/>
<dbReference type="GO" id="GO:0043161">
    <property type="term" value="P:proteasome-mediated ubiquitin-dependent protein catabolic process"/>
    <property type="evidence" value="ECO:0007669"/>
    <property type="project" value="TreeGrafter"/>
</dbReference>
<dbReference type="Pfam" id="PF18051">
    <property type="entry name" value="RPN1_C"/>
    <property type="match status" value="1"/>
</dbReference>
<feature type="region of interest" description="Disordered" evidence="3">
    <location>
        <begin position="111"/>
        <end position="161"/>
    </location>
</feature>
<name>A0A0D2IX83_9CHLO</name>
<protein>
    <recommendedName>
        <fullName evidence="4">26S proteasome non-ATPase regulatory subunit RPN1 C-terminal domain-containing protein</fullName>
    </recommendedName>
</protein>
<sequence>MGEPLGAKMATRALEHLLQYGEPIVRRAVPLAISLLSPSDPDASLIDTLSRLSHDADTEVAQNAVVALGIVGAGTNNARLAGILRNLSSYYYKEPTLLYLVGRARLGLGGRRPQGARGGGKSARERAAAPSGRAGWAWANGSPGGGPGRARASGKPPGDRGTAEGVGAFLYLVRTAQGLVHMGKGLLGLSPYHTERQLLSGVALAGLLAVVFSCEDAKQTLAGKYPHLFYCLAAAMKPRMLLSLDEEGALLPAQVRVGQAVDVVAQAGRPKTITGFQTHTTPVLMNAGERAELATEQYVPLSPLLEGVVILRKNPDYMDVAE</sequence>
<feature type="compositionally biased region" description="Gly residues" evidence="3">
    <location>
        <begin position="111"/>
        <end position="121"/>
    </location>
</feature>
<evidence type="ECO:0000313" key="5">
    <source>
        <dbReference type="EMBL" id="KIY92567.1"/>
    </source>
</evidence>
<dbReference type="KEGG" id="mng:MNEG_15396"/>
<evidence type="ECO:0000313" key="6">
    <source>
        <dbReference type="Proteomes" id="UP000054498"/>
    </source>
</evidence>
<dbReference type="SUPFAM" id="SSF48371">
    <property type="entry name" value="ARM repeat"/>
    <property type="match status" value="1"/>
</dbReference>
<evidence type="ECO:0000259" key="4">
    <source>
        <dbReference type="Pfam" id="PF18051"/>
    </source>
</evidence>
<keyword evidence="2" id="KW-0647">Proteasome</keyword>
<dbReference type="GeneID" id="25733053"/>
<accession>A0A0D2IX83</accession>
<dbReference type="Pfam" id="PF01851">
    <property type="entry name" value="PC_rep"/>
    <property type="match status" value="1"/>
</dbReference>
<dbReference type="Proteomes" id="UP000054498">
    <property type="component" value="Unassembled WGS sequence"/>
</dbReference>
<organism evidence="5 6">
    <name type="scientific">Monoraphidium neglectum</name>
    <dbReference type="NCBI Taxonomy" id="145388"/>
    <lineage>
        <taxon>Eukaryota</taxon>
        <taxon>Viridiplantae</taxon>
        <taxon>Chlorophyta</taxon>
        <taxon>core chlorophytes</taxon>
        <taxon>Chlorophyceae</taxon>
        <taxon>CS clade</taxon>
        <taxon>Sphaeropleales</taxon>
        <taxon>Selenastraceae</taxon>
        <taxon>Monoraphidium</taxon>
    </lineage>
</organism>
<keyword evidence="1" id="KW-0677">Repeat</keyword>
<dbReference type="RefSeq" id="XP_013891587.1">
    <property type="nucleotide sequence ID" value="XM_014036133.1"/>
</dbReference>
<feature type="domain" description="26S proteasome non-ATPase regulatory subunit RPN1 C-terminal" evidence="4">
    <location>
        <begin position="264"/>
        <end position="317"/>
    </location>
</feature>
<dbReference type="InterPro" id="IPR011989">
    <property type="entry name" value="ARM-like"/>
</dbReference>
<dbReference type="InterPro" id="IPR016024">
    <property type="entry name" value="ARM-type_fold"/>
</dbReference>
<dbReference type="Gene3D" id="1.25.10.10">
    <property type="entry name" value="Leucine-rich Repeat Variant"/>
    <property type="match status" value="2"/>
</dbReference>
<reference evidence="5 6" key="1">
    <citation type="journal article" date="2013" name="BMC Genomics">
        <title>Reconstruction of the lipid metabolism for the microalga Monoraphidium neglectum from its genome sequence reveals characteristics suitable for biofuel production.</title>
        <authorList>
            <person name="Bogen C."/>
            <person name="Al-Dilaimi A."/>
            <person name="Albersmeier A."/>
            <person name="Wichmann J."/>
            <person name="Grundmann M."/>
            <person name="Rupp O."/>
            <person name="Lauersen K.J."/>
            <person name="Blifernez-Klassen O."/>
            <person name="Kalinowski J."/>
            <person name="Goesmann A."/>
            <person name="Mussgnug J.H."/>
            <person name="Kruse O."/>
        </authorList>
    </citation>
    <scope>NUCLEOTIDE SEQUENCE [LARGE SCALE GENOMIC DNA]</scope>
    <source>
        <strain evidence="5 6">SAG 48.87</strain>
    </source>
</reference>
<gene>
    <name evidence="5" type="ORF">MNEG_15396</name>
</gene>
<dbReference type="EMBL" id="KK105505">
    <property type="protein sequence ID" value="KIY92567.1"/>
    <property type="molecule type" value="Genomic_DNA"/>
</dbReference>
<keyword evidence="6" id="KW-1185">Reference proteome</keyword>